<evidence type="ECO:0000259" key="1">
    <source>
        <dbReference type="PROSITE" id="PS50164"/>
    </source>
</evidence>
<protein>
    <submittedName>
        <fullName evidence="2">GIY-YIG nuclease family protein</fullName>
    </submittedName>
</protein>
<sequence length="78" mass="9517">MFYAYVLKSEIADYYYKGHCENLEKRLKEHNSGMTRSNKPYLPFKIAYFEEFDNLREAILREKYYKTSAGRRFLKTKL</sequence>
<keyword evidence="3" id="KW-1185">Reference proteome</keyword>
<organism evidence="2 3">
    <name type="scientific">Pedobacter segetis</name>
    <dbReference type="NCBI Taxonomy" id="2793069"/>
    <lineage>
        <taxon>Bacteria</taxon>
        <taxon>Pseudomonadati</taxon>
        <taxon>Bacteroidota</taxon>
        <taxon>Sphingobacteriia</taxon>
        <taxon>Sphingobacteriales</taxon>
        <taxon>Sphingobacteriaceae</taxon>
        <taxon>Pedobacter</taxon>
    </lineage>
</organism>
<feature type="domain" description="GIY-YIG" evidence="1">
    <location>
        <begin position="1"/>
        <end position="77"/>
    </location>
</feature>
<dbReference type="CDD" id="cd10449">
    <property type="entry name" value="GIY-YIG_SLX1_like"/>
    <property type="match status" value="1"/>
</dbReference>
<dbReference type="PROSITE" id="PS50164">
    <property type="entry name" value="GIY_YIG"/>
    <property type="match status" value="1"/>
</dbReference>
<dbReference type="RefSeq" id="WP_200585957.1">
    <property type="nucleotide sequence ID" value="NZ_JAEHFY010000011.1"/>
</dbReference>
<accession>A0ABS1BK26</accession>
<comment type="caution">
    <text evidence="2">The sequence shown here is derived from an EMBL/GenBank/DDBJ whole genome shotgun (WGS) entry which is preliminary data.</text>
</comment>
<dbReference type="SUPFAM" id="SSF82771">
    <property type="entry name" value="GIY-YIG endonuclease"/>
    <property type="match status" value="1"/>
</dbReference>
<dbReference type="Gene3D" id="3.40.1440.10">
    <property type="entry name" value="GIY-YIG endonuclease"/>
    <property type="match status" value="1"/>
</dbReference>
<name>A0ABS1BK26_9SPHI</name>
<dbReference type="Proteomes" id="UP000660024">
    <property type="component" value="Unassembled WGS sequence"/>
</dbReference>
<proteinExistence type="predicted"/>
<dbReference type="InterPro" id="IPR035901">
    <property type="entry name" value="GIY-YIG_endonuc_sf"/>
</dbReference>
<dbReference type="InterPro" id="IPR000305">
    <property type="entry name" value="GIY-YIG_endonuc"/>
</dbReference>
<dbReference type="Pfam" id="PF01541">
    <property type="entry name" value="GIY-YIG"/>
    <property type="match status" value="1"/>
</dbReference>
<reference evidence="2 3" key="1">
    <citation type="submission" date="2020-12" db="EMBL/GenBank/DDBJ databases">
        <title>Bacterial novel species Pedobacter sp. SD-b isolated from soil.</title>
        <authorList>
            <person name="Jung H.-Y."/>
        </authorList>
    </citation>
    <scope>NUCLEOTIDE SEQUENCE [LARGE SCALE GENOMIC DNA]</scope>
    <source>
        <strain evidence="2 3">SD-b</strain>
    </source>
</reference>
<gene>
    <name evidence="2" type="ORF">I5M32_09300</name>
</gene>
<dbReference type="EMBL" id="JAEHFY010000011">
    <property type="protein sequence ID" value="MBK0383153.1"/>
    <property type="molecule type" value="Genomic_DNA"/>
</dbReference>
<evidence type="ECO:0000313" key="2">
    <source>
        <dbReference type="EMBL" id="MBK0383153.1"/>
    </source>
</evidence>
<evidence type="ECO:0000313" key="3">
    <source>
        <dbReference type="Proteomes" id="UP000660024"/>
    </source>
</evidence>